<evidence type="ECO:0000259" key="4">
    <source>
        <dbReference type="Pfam" id="PF23361"/>
    </source>
</evidence>
<keyword evidence="7" id="KW-1185">Reference proteome</keyword>
<feature type="domain" description="BBS7 platform" evidence="4">
    <location>
        <begin position="497"/>
        <end position="599"/>
    </location>
</feature>
<dbReference type="PANTHER" id="PTHR16074:SF4">
    <property type="entry name" value="BARDET-BIEDL SYNDROME 7 PROTEIN"/>
    <property type="match status" value="1"/>
</dbReference>
<keyword evidence="1" id="KW-0175">Coiled coil</keyword>
<comment type="caution">
    <text evidence="6">The sequence shown here is derived from an EMBL/GenBank/DDBJ whole genome shotgun (WGS) entry which is preliminary data.</text>
</comment>
<dbReference type="Pfam" id="PF23743">
    <property type="entry name" value="Beta-prop_BBS7"/>
    <property type="match status" value="1"/>
</dbReference>
<evidence type="ECO:0000259" key="3">
    <source>
        <dbReference type="Pfam" id="PF23360"/>
    </source>
</evidence>
<dbReference type="Pfam" id="PF23360">
    <property type="entry name" value="BBS7_GAE"/>
    <property type="match status" value="1"/>
</dbReference>
<dbReference type="InterPro" id="IPR015943">
    <property type="entry name" value="WD40/YVTN_repeat-like_dom_sf"/>
</dbReference>
<name>A0ABP1QST5_9HEXA</name>
<protein>
    <recommendedName>
        <fullName evidence="8">Bardet-Biedl syndrome 7 protein</fullName>
    </recommendedName>
</protein>
<organism evidence="6 7">
    <name type="scientific">Orchesella dallaii</name>
    <dbReference type="NCBI Taxonomy" id="48710"/>
    <lineage>
        <taxon>Eukaryota</taxon>
        <taxon>Metazoa</taxon>
        <taxon>Ecdysozoa</taxon>
        <taxon>Arthropoda</taxon>
        <taxon>Hexapoda</taxon>
        <taxon>Collembola</taxon>
        <taxon>Entomobryomorpha</taxon>
        <taxon>Entomobryoidea</taxon>
        <taxon>Orchesellidae</taxon>
        <taxon>Orchesellinae</taxon>
        <taxon>Orchesella</taxon>
    </lineage>
</organism>
<dbReference type="InterPro" id="IPR056335">
    <property type="entry name" value="BBS7_hairpin"/>
</dbReference>
<feature type="domain" description="BBS7 beta-propeller" evidence="5">
    <location>
        <begin position="22"/>
        <end position="321"/>
    </location>
</feature>
<accession>A0ABP1QST5</accession>
<dbReference type="Pfam" id="PF23349">
    <property type="entry name" value="BBS7_hp"/>
    <property type="match status" value="1"/>
</dbReference>
<evidence type="ECO:0000259" key="2">
    <source>
        <dbReference type="Pfam" id="PF23349"/>
    </source>
</evidence>
<feature type="domain" description="BBS7 helical hairpin" evidence="2">
    <location>
        <begin position="602"/>
        <end position="716"/>
    </location>
</feature>
<dbReference type="InterPro" id="IPR056333">
    <property type="entry name" value="BBS7_pf_dom"/>
</dbReference>
<dbReference type="PANTHER" id="PTHR16074">
    <property type="entry name" value="BARDET-BIEDL SYNDROME 7 PROTEIN"/>
    <property type="match status" value="1"/>
</dbReference>
<evidence type="ECO:0008006" key="8">
    <source>
        <dbReference type="Google" id="ProtNLM"/>
    </source>
</evidence>
<dbReference type="InterPro" id="IPR036322">
    <property type="entry name" value="WD40_repeat_dom_sf"/>
</dbReference>
<evidence type="ECO:0000313" key="7">
    <source>
        <dbReference type="Proteomes" id="UP001642540"/>
    </source>
</evidence>
<dbReference type="EMBL" id="CAXLJM020000046">
    <property type="protein sequence ID" value="CAL8111307.1"/>
    <property type="molecule type" value="Genomic_DNA"/>
</dbReference>
<feature type="domain" description="BBS7 GAE" evidence="3">
    <location>
        <begin position="381"/>
        <end position="489"/>
    </location>
</feature>
<dbReference type="InterPro" id="IPR056334">
    <property type="entry name" value="BBS7_GAE_dom"/>
</dbReference>
<dbReference type="Pfam" id="PF23361">
    <property type="entry name" value="BBS7_pf"/>
    <property type="match status" value="1"/>
</dbReference>
<dbReference type="SUPFAM" id="SSF50978">
    <property type="entry name" value="WD40 repeat-like"/>
    <property type="match status" value="1"/>
</dbReference>
<reference evidence="6 7" key="1">
    <citation type="submission" date="2024-08" db="EMBL/GenBank/DDBJ databases">
        <authorList>
            <person name="Cucini C."/>
            <person name="Frati F."/>
        </authorList>
    </citation>
    <scope>NUCLEOTIDE SEQUENCE [LARGE SCALE GENOMIC DNA]</scope>
</reference>
<dbReference type="InterPro" id="IPR056332">
    <property type="entry name" value="Beta-prop_BBS7"/>
</dbReference>
<gene>
    <name evidence="6" type="ORF">ODALV1_LOCUS14917</name>
</gene>
<feature type="coiled-coil region" evidence="1">
    <location>
        <begin position="338"/>
        <end position="372"/>
    </location>
</feature>
<proteinExistence type="predicted"/>
<evidence type="ECO:0000313" key="6">
    <source>
        <dbReference type="EMBL" id="CAL8111307.1"/>
    </source>
</evidence>
<dbReference type="Gene3D" id="2.130.10.10">
    <property type="entry name" value="YVTN repeat-like/Quinoprotein amine dehydrogenase"/>
    <property type="match status" value="1"/>
</dbReference>
<evidence type="ECO:0000256" key="1">
    <source>
        <dbReference type="SAM" id="Coils"/>
    </source>
</evidence>
<dbReference type="Proteomes" id="UP001642540">
    <property type="component" value="Unassembled WGS sequence"/>
</dbReference>
<sequence>MELTLSRVDYLHVGSSFPNCIRILPTFTDDQIQQKLVIANREGNIQIVGWNKVEAVYQCKIPLSQAISALQLGGAVAKDKIFVAAGNVVRGFTKKGKLFLEFDTNLAEPIKCMYVMGGHLLVAGMNVFSQYEDCQDAGYYVSDDEITSVLALPIEKVRKLIPVLACTDRTLKILNNSQLDFTVNIDGIPTCLHLMFGDGGELGTDILYGTSDGKLCLISILSSEGYLRWTLESDANAGVTCMDFFDVTSDGNKELITGFDDGTIHVYAIDPENYQGVSPRLIYSHCCNESITGVQGGIFGHDGFEEVIAVTYSGWVFGLTTETTDKKIRVDDGNFSISEDTRQKLIRLKNEIEDLQAKVVQERDKYQSATQGNQGGYSAVPVFAINEKFVLNREDASYLLTLEVESPIDTILIQSDVPVDLLDVEKNAAVVSFSQCDPDSGNYLLVTFRCQANTTRIEVRLRTIEGQQGMIQAYVTPRIQPKSCQVRSFTIKPLSLHVRCHAFDPNRPYNTLQLKGHFSVAEMHSWLTNCIPEMPERAPSSGEANLTFVSSFLDTLLHCAYSKGEAEFKSDNVSTISILKDCISKEATKKKIQLEIDCDFNEESVLHTLQLIRPKLDGFLTLSKQVSLIDVLKEIQAHDPDVANVLTPEYRYILTNADKLRATHKRQPSYLDRLYGMITDLYIDKHKYNGINVKSKVPMLMEVLDRHDFNMLVDFFQTPAHALGGPGSAHNSNHPGSYI</sequence>
<evidence type="ECO:0000259" key="5">
    <source>
        <dbReference type="Pfam" id="PF23743"/>
    </source>
</evidence>